<evidence type="ECO:0000256" key="2">
    <source>
        <dbReference type="ARBA" id="ARBA00022723"/>
    </source>
</evidence>
<dbReference type="GO" id="GO:0006508">
    <property type="term" value="P:proteolysis"/>
    <property type="evidence" value="ECO:0007669"/>
    <property type="project" value="UniProtKB-KW"/>
</dbReference>
<evidence type="ECO:0000256" key="1">
    <source>
        <dbReference type="ARBA" id="ARBA00022670"/>
    </source>
</evidence>
<dbReference type="Pfam" id="PF01546">
    <property type="entry name" value="Peptidase_M20"/>
    <property type="match status" value="1"/>
</dbReference>
<keyword evidence="2" id="KW-0479">Metal-binding</keyword>
<accession>A0A6M0IEA9</accession>
<evidence type="ECO:0000313" key="6">
    <source>
        <dbReference type="EMBL" id="NEU66630.1"/>
    </source>
</evidence>
<dbReference type="InterPro" id="IPR051458">
    <property type="entry name" value="Cyt/Met_Dipeptidase"/>
</dbReference>
<organism evidence="6 7">
    <name type="scientific">Spirosoma agri</name>
    <dbReference type="NCBI Taxonomy" id="1987381"/>
    <lineage>
        <taxon>Bacteria</taxon>
        <taxon>Pseudomonadati</taxon>
        <taxon>Bacteroidota</taxon>
        <taxon>Cytophagia</taxon>
        <taxon>Cytophagales</taxon>
        <taxon>Cytophagaceae</taxon>
        <taxon>Spirosoma</taxon>
    </lineage>
</organism>
<feature type="transmembrane region" description="Helical" evidence="4">
    <location>
        <begin position="21"/>
        <end position="38"/>
    </location>
</feature>
<evidence type="ECO:0000259" key="5">
    <source>
        <dbReference type="Pfam" id="PF07687"/>
    </source>
</evidence>
<comment type="caution">
    <text evidence="6">The sequence shown here is derived from an EMBL/GenBank/DDBJ whole genome shotgun (WGS) entry which is preliminary data.</text>
</comment>
<keyword evidence="4" id="KW-0812">Transmembrane</keyword>
<dbReference type="InterPro" id="IPR002933">
    <property type="entry name" value="Peptidase_M20"/>
</dbReference>
<dbReference type="Gene3D" id="3.40.630.10">
    <property type="entry name" value="Zn peptidases"/>
    <property type="match status" value="1"/>
</dbReference>
<evidence type="ECO:0000256" key="4">
    <source>
        <dbReference type="SAM" id="Phobius"/>
    </source>
</evidence>
<keyword evidence="4" id="KW-1133">Transmembrane helix</keyword>
<feature type="domain" description="Peptidase M20 dimerisation" evidence="5">
    <location>
        <begin position="256"/>
        <end position="407"/>
    </location>
</feature>
<dbReference type="GO" id="GO:0046872">
    <property type="term" value="F:metal ion binding"/>
    <property type="evidence" value="ECO:0007669"/>
    <property type="project" value="UniProtKB-KW"/>
</dbReference>
<evidence type="ECO:0000256" key="3">
    <source>
        <dbReference type="ARBA" id="ARBA00022801"/>
    </source>
</evidence>
<dbReference type="EMBL" id="JAAGNZ010000001">
    <property type="protein sequence ID" value="NEU66630.1"/>
    <property type="molecule type" value="Genomic_DNA"/>
</dbReference>
<dbReference type="GO" id="GO:0008233">
    <property type="term" value="F:peptidase activity"/>
    <property type="evidence" value="ECO:0007669"/>
    <property type="project" value="UniProtKB-KW"/>
</dbReference>
<evidence type="ECO:0000313" key="7">
    <source>
        <dbReference type="Proteomes" id="UP000477386"/>
    </source>
</evidence>
<gene>
    <name evidence="6" type="ORF">GK091_07040</name>
</gene>
<reference evidence="6 7" key="1">
    <citation type="submission" date="2020-02" db="EMBL/GenBank/DDBJ databases">
        <title>Draft genome sequence of two Spirosoma agri KCTC 52727 and Spirosoma terrae KCTC 52035.</title>
        <authorList>
            <person name="Rojas J."/>
            <person name="Ambika Manirajan B."/>
            <person name="Ratering S."/>
            <person name="Suarez C."/>
            <person name="Schnell S."/>
        </authorList>
    </citation>
    <scope>NUCLEOTIDE SEQUENCE [LARGE SCALE GENOMIC DNA]</scope>
    <source>
        <strain evidence="6 7">KCTC 52727</strain>
    </source>
</reference>
<keyword evidence="7" id="KW-1185">Reference proteome</keyword>
<keyword evidence="4" id="KW-0472">Membrane</keyword>
<keyword evidence="3 6" id="KW-0378">Hydrolase</keyword>
<proteinExistence type="predicted"/>
<sequence>MNRLPTNQLRGSKTILLTQRITLLVWLGCFLISLTISGQKLSPKKMDALVDRQLWPAIDELSAYVALPNDAVNADDIQKNIAWTEKALAKRGFQTTVLKTTSLPLVLAEKTYPKATKSVLFYFHLDGQPVRPAEWNQKDPFVTVIKEKTSTGEYKEVSDNLPKTTVNDEWRQFGRSTSDDKGPIIMMLTALDILQAEKQTPPFNVKIIIDTEEEKGSAGLKGALDAYKNKLQADYMIVMDGPMHSSNIPTLTFGCRGNAGFTMTTYGAITQQHSGHFGNYSPNPAYRLARLITSMKDEQGRVLIPGFYDGITFDEETKKIMAAVPDNKQDINKTLLIAEEEKVGNNYQESLQYPSLNIRGMKSAEIGKGAATIVPNEATALFDIRLVPETDGKRMVELVKKHIEQQGYTVLDHAPTSEERLKHDRIVFFDGNAGTPAFRTNINEPMGVWLRKAVTDGFGKEPVIIRIMGGTVPVVPFIQALNVPAVIVPLVNMDNNQHSPNENLRLGNLRTGIKTCLSILTAPLQERPIK</sequence>
<dbReference type="Proteomes" id="UP000477386">
    <property type="component" value="Unassembled WGS sequence"/>
</dbReference>
<dbReference type="PANTHER" id="PTHR43270">
    <property type="entry name" value="BETA-ALA-HIS DIPEPTIDASE"/>
    <property type="match status" value="1"/>
</dbReference>
<dbReference type="AlphaFoldDB" id="A0A6M0IEA9"/>
<dbReference type="RefSeq" id="WP_164035881.1">
    <property type="nucleotide sequence ID" value="NZ_JAAGNZ010000001.1"/>
</dbReference>
<dbReference type="InterPro" id="IPR011650">
    <property type="entry name" value="Peptidase_M20_dimer"/>
</dbReference>
<dbReference type="Gene3D" id="3.30.70.360">
    <property type="match status" value="1"/>
</dbReference>
<dbReference type="PANTHER" id="PTHR43270:SF8">
    <property type="entry name" value="DI- AND TRIPEPTIDASE DUG2-RELATED"/>
    <property type="match status" value="1"/>
</dbReference>
<name>A0A6M0IEA9_9BACT</name>
<keyword evidence="1" id="KW-0645">Protease</keyword>
<dbReference type="Pfam" id="PF07687">
    <property type="entry name" value="M20_dimer"/>
    <property type="match status" value="1"/>
</dbReference>
<protein>
    <submittedName>
        <fullName evidence="6">M20/M25/M40 family metallo-hydrolase</fullName>
    </submittedName>
</protein>
<dbReference type="SUPFAM" id="SSF53187">
    <property type="entry name" value="Zn-dependent exopeptidases"/>
    <property type="match status" value="1"/>
</dbReference>